<sequence>MLAVMMLGLCACGTTKPQSASPGPTPRTSTLLAHAFVPAYRDPKGGTLIAAERLMRRNRLVEDWAQAANDGFVPPREVSVVARQCGTVNAFYNPQDSSITMCYEMADFMTKLFARPAPGQTAPPDEEGVEENVVGALGGVFYHELGHALIDLYDLPATGKEEDSVDQLSALVLIAAAEDQQDYSQIISTIEAWGRISQQTASRPVARETFADEHSLSIQRYYNLMCYLYGSNHNAFLPLVADGELPVARAVGCEREYARMSSAWHTLLGPHLREPLPVATQTG</sequence>
<dbReference type="EMBL" id="BAAAHQ010000001">
    <property type="protein sequence ID" value="GAA0914205.1"/>
    <property type="molecule type" value="Genomic_DNA"/>
</dbReference>
<proteinExistence type="predicted"/>
<name>A0ABN1NQ97_9ACTN</name>
<organism evidence="1 2">
    <name type="scientific">Nonomuraea longicatena</name>
    <dbReference type="NCBI Taxonomy" id="83682"/>
    <lineage>
        <taxon>Bacteria</taxon>
        <taxon>Bacillati</taxon>
        <taxon>Actinomycetota</taxon>
        <taxon>Actinomycetes</taxon>
        <taxon>Streptosporangiales</taxon>
        <taxon>Streptosporangiaceae</taxon>
        <taxon>Nonomuraea</taxon>
    </lineage>
</organism>
<dbReference type="Pfam" id="PF14247">
    <property type="entry name" value="DUF4344"/>
    <property type="match status" value="1"/>
</dbReference>
<reference evidence="1 2" key="1">
    <citation type="journal article" date="2019" name="Int. J. Syst. Evol. Microbiol.">
        <title>The Global Catalogue of Microorganisms (GCM) 10K type strain sequencing project: providing services to taxonomists for standard genome sequencing and annotation.</title>
        <authorList>
            <consortium name="The Broad Institute Genomics Platform"/>
            <consortium name="The Broad Institute Genome Sequencing Center for Infectious Disease"/>
            <person name="Wu L."/>
            <person name="Ma J."/>
        </authorList>
    </citation>
    <scope>NUCLEOTIDE SEQUENCE [LARGE SCALE GENOMIC DNA]</scope>
    <source>
        <strain evidence="1 2">JCM 11136</strain>
    </source>
</reference>
<keyword evidence="2" id="KW-1185">Reference proteome</keyword>
<dbReference type="InterPro" id="IPR025644">
    <property type="entry name" value="DUF4344"/>
</dbReference>
<comment type="caution">
    <text evidence="1">The sequence shown here is derived from an EMBL/GenBank/DDBJ whole genome shotgun (WGS) entry which is preliminary data.</text>
</comment>
<protein>
    <submittedName>
        <fullName evidence="1">DUF4344 domain-containing metallopeptidase</fullName>
    </submittedName>
</protein>
<evidence type="ECO:0000313" key="2">
    <source>
        <dbReference type="Proteomes" id="UP001501578"/>
    </source>
</evidence>
<accession>A0ABN1NQ97</accession>
<evidence type="ECO:0000313" key="1">
    <source>
        <dbReference type="EMBL" id="GAA0914205.1"/>
    </source>
</evidence>
<dbReference type="Proteomes" id="UP001501578">
    <property type="component" value="Unassembled WGS sequence"/>
</dbReference>
<gene>
    <name evidence="1" type="ORF">GCM10009560_07390</name>
</gene>